<evidence type="ECO:0000313" key="1">
    <source>
        <dbReference type="EMBL" id="DAE24652.1"/>
    </source>
</evidence>
<organism evidence="1">
    <name type="scientific">Myoviridae sp. ctPVE25</name>
    <dbReference type="NCBI Taxonomy" id="2826649"/>
    <lineage>
        <taxon>Viruses</taxon>
        <taxon>Duplodnaviria</taxon>
        <taxon>Heunggongvirae</taxon>
        <taxon>Uroviricota</taxon>
        <taxon>Caudoviricetes</taxon>
    </lineage>
</organism>
<name>A0A8S5R150_9CAUD</name>
<protein>
    <submittedName>
        <fullName evidence="1">Uncharacterized protein</fullName>
    </submittedName>
</protein>
<accession>A0A8S5R150</accession>
<dbReference type="EMBL" id="BK015779">
    <property type="protein sequence ID" value="DAE24652.1"/>
    <property type="molecule type" value="Genomic_DNA"/>
</dbReference>
<proteinExistence type="predicted"/>
<sequence>MIDVESQIYTPIAAALRERFPGILVSGEYVNAPSRFPYVSLVEQDNYTTEAHMDSGETERFATLMYEVNVYSDKAGGKKTVCRKIMKFVDDLMYAKNFRRISLSPVPNLENATIYRLVARYKAETDGTTLYRR</sequence>
<reference evidence="1" key="1">
    <citation type="journal article" date="2021" name="Proc. Natl. Acad. Sci. U.S.A.">
        <title>A Catalog of Tens of Thousands of Viruses from Human Metagenomes Reveals Hidden Associations with Chronic Diseases.</title>
        <authorList>
            <person name="Tisza M.J."/>
            <person name="Buck C.B."/>
        </authorList>
    </citation>
    <scope>NUCLEOTIDE SEQUENCE</scope>
    <source>
        <strain evidence="1">CtPVE25</strain>
    </source>
</reference>